<keyword evidence="2" id="KW-0813">Transport</keyword>
<feature type="non-terminal residue" evidence="4">
    <location>
        <position position="1"/>
    </location>
</feature>
<evidence type="ECO:0000256" key="3">
    <source>
        <dbReference type="ARBA" id="ARBA00023242"/>
    </source>
</evidence>
<dbReference type="InterPro" id="IPR037624">
    <property type="entry name" value="Nup133-like"/>
</dbReference>
<gene>
    <name evidence="4" type="ORF">BVRB_021910</name>
</gene>
<accession>A0A0J8B3E9</accession>
<evidence type="ECO:0000256" key="2">
    <source>
        <dbReference type="ARBA" id="ARBA00022448"/>
    </source>
</evidence>
<sequence length="220" mass="25201">FAYTNYYYISCVLLSGYLSQFFALESVPGCSTLRSSLDVEYSNDRTRLGRDMIELALDTETNIRQRFALAFEFGERFTDCSVLAELCEKCRWPERSDAYARELGDAYALACCNIWYNTKQYGQLLAHIGQPWLAHFVEDKPRLSWIVDMDQGNFSLTWTKLSDLSKDESIELQLRAFFCAMAKLALLRVSECTPAKLSELNAELNAIKALRTERSKSLLT</sequence>
<name>A0A0J8B3E9_BETVV</name>
<evidence type="ECO:0000256" key="1">
    <source>
        <dbReference type="ARBA" id="ARBA00004123"/>
    </source>
</evidence>
<dbReference type="GO" id="GO:0016973">
    <property type="term" value="P:poly(A)+ mRNA export from nucleus"/>
    <property type="evidence" value="ECO:0007669"/>
    <property type="project" value="TreeGrafter"/>
</dbReference>
<dbReference type="Gramene" id="KMS94388">
    <property type="protein sequence ID" value="KMS94388"/>
    <property type="gene ID" value="BVRB_021910"/>
</dbReference>
<dbReference type="GO" id="GO:0000972">
    <property type="term" value="P:transcription-dependent tethering of RNA polymerase II gene DNA at nuclear periphery"/>
    <property type="evidence" value="ECO:0007669"/>
    <property type="project" value="TreeGrafter"/>
</dbReference>
<dbReference type="PANTHER" id="PTHR13405:SF11">
    <property type="entry name" value="NUCLEAR PORE COMPLEX PROTEIN NUP133"/>
    <property type="match status" value="1"/>
</dbReference>
<dbReference type="Proteomes" id="UP000035740">
    <property type="component" value="Unassembled WGS sequence"/>
</dbReference>
<dbReference type="GO" id="GO:0006606">
    <property type="term" value="P:protein import into nucleus"/>
    <property type="evidence" value="ECO:0007669"/>
    <property type="project" value="TreeGrafter"/>
</dbReference>
<dbReference type="EMBL" id="KQ093795">
    <property type="protein sequence ID" value="KMS94388.1"/>
    <property type="molecule type" value="Genomic_DNA"/>
</dbReference>
<protein>
    <submittedName>
        <fullName evidence="4">Uncharacterized protein</fullName>
    </submittedName>
</protein>
<organism evidence="4 5">
    <name type="scientific">Beta vulgaris subsp. vulgaris</name>
    <name type="common">Beet</name>
    <dbReference type="NCBI Taxonomy" id="3555"/>
    <lineage>
        <taxon>Eukaryota</taxon>
        <taxon>Viridiplantae</taxon>
        <taxon>Streptophyta</taxon>
        <taxon>Embryophyta</taxon>
        <taxon>Tracheophyta</taxon>
        <taxon>Spermatophyta</taxon>
        <taxon>Magnoliopsida</taxon>
        <taxon>eudicotyledons</taxon>
        <taxon>Gunneridae</taxon>
        <taxon>Pentapetalae</taxon>
        <taxon>Caryophyllales</taxon>
        <taxon>Chenopodiaceae</taxon>
        <taxon>Betoideae</taxon>
        <taxon>Beta</taxon>
    </lineage>
</organism>
<dbReference type="GO" id="GO:0031080">
    <property type="term" value="C:nuclear pore outer ring"/>
    <property type="evidence" value="ECO:0007669"/>
    <property type="project" value="TreeGrafter"/>
</dbReference>
<comment type="subcellular location">
    <subcellularLocation>
        <location evidence="1">Nucleus</location>
    </subcellularLocation>
</comment>
<dbReference type="AlphaFoldDB" id="A0A0J8B3E9"/>
<evidence type="ECO:0000313" key="5">
    <source>
        <dbReference type="Proteomes" id="UP000035740"/>
    </source>
</evidence>
<reference evidence="4 5" key="1">
    <citation type="journal article" date="2014" name="Nature">
        <title>The genome of the recently domesticated crop plant sugar beet (Beta vulgaris).</title>
        <authorList>
            <person name="Dohm J.C."/>
            <person name="Minoche A.E."/>
            <person name="Holtgrawe D."/>
            <person name="Capella-Gutierrez S."/>
            <person name="Zakrzewski F."/>
            <person name="Tafer H."/>
            <person name="Rupp O."/>
            <person name="Sorensen T.R."/>
            <person name="Stracke R."/>
            <person name="Reinhardt R."/>
            <person name="Goesmann A."/>
            <person name="Kraft T."/>
            <person name="Schulz B."/>
            <person name="Stadler P.F."/>
            <person name="Schmidt T."/>
            <person name="Gabaldon T."/>
            <person name="Lehrach H."/>
            <person name="Weisshaar B."/>
            <person name="Himmelbauer H."/>
        </authorList>
    </citation>
    <scope>NUCLEOTIDE SEQUENCE [LARGE SCALE GENOMIC DNA]</scope>
    <source>
        <tissue evidence="4">Taproot</tissue>
    </source>
</reference>
<evidence type="ECO:0000313" key="4">
    <source>
        <dbReference type="EMBL" id="KMS94388.1"/>
    </source>
</evidence>
<dbReference type="GO" id="GO:0017056">
    <property type="term" value="F:structural constituent of nuclear pore"/>
    <property type="evidence" value="ECO:0007669"/>
    <property type="project" value="InterPro"/>
</dbReference>
<keyword evidence="5" id="KW-1185">Reference proteome</keyword>
<proteinExistence type="predicted"/>
<dbReference type="PANTHER" id="PTHR13405">
    <property type="entry name" value="NUCLEAR PORE COMPLEX PROTEIN NUP133"/>
    <property type="match status" value="1"/>
</dbReference>
<keyword evidence="3" id="KW-0539">Nucleus</keyword>